<dbReference type="EMBL" id="SJPL01000004">
    <property type="protein sequence ID" value="TWT64929.1"/>
    <property type="molecule type" value="Genomic_DNA"/>
</dbReference>
<organism evidence="2 3">
    <name type="scientific">Crateriforma conspicua</name>
    <dbReference type="NCBI Taxonomy" id="2527996"/>
    <lineage>
        <taxon>Bacteria</taxon>
        <taxon>Pseudomonadati</taxon>
        <taxon>Planctomycetota</taxon>
        <taxon>Planctomycetia</taxon>
        <taxon>Planctomycetales</taxon>
        <taxon>Planctomycetaceae</taxon>
        <taxon>Crateriforma</taxon>
    </lineage>
</organism>
<keyword evidence="3" id="KW-1185">Reference proteome</keyword>
<proteinExistence type="predicted"/>
<feature type="transmembrane region" description="Helical" evidence="1">
    <location>
        <begin position="106"/>
        <end position="130"/>
    </location>
</feature>
<evidence type="ECO:0000313" key="2">
    <source>
        <dbReference type="EMBL" id="TWT64929.1"/>
    </source>
</evidence>
<keyword evidence="1" id="KW-0812">Transmembrane</keyword>
<dbReference type="AlphaFoldDB" id="A0A5C5XQN1"/>
<protein>
    <submittedName>
        <fullName evidence="2">Uncharacterized protein</fullName>
    </submittedName>
</protein>
<sequence length="144" mass="15215">MPWNCSSCGESTELGYNVCRTCGACRPGAEPPPPSQRVVRDPIQFSIARLLAAIFWLACGLAFIFHFGATVLDNDAEIGLLGSSSAIFLFFGATVGTVFCGRKGAFIGVLVGGIVGFMIPVVVALLYIAYMIAIGEDWFPGVAD</sequence>
<comment type="caution">
    <text evidence="2">The sequence shown here is derived from an EMBL/GenBank/DDBJ whole genome shotgun (WGS) entry which is preliminary data.</text>
</comment>
<reference evidence="2 3" key="1">
    <citation type="submission" date="2019-02" db="EMBL/GenBank/DDBJ databases">
        <title>Deep-cultivation of Planctomycetes and their phenomic and genomic characterization uncovers novel biology.</title>
        <authorList>
            <person name="Wiegand S."/>
            <person name="Jogler M."/>
            <person name="Boedeker C."/>
            <person name="Pinto D."/>
            <person name="Vollmers J."/>
            <person name="Rivas-Marin E."/>
            <person name="Kohn T."/>
            <person name="Peeters S.H."/>
            <person name="Heuer A."/>
            <person name="Rast P."/>
            <person name="Oberbeckmann S."/>
            <person name="Bunk B."/>
            <person name="Jeske O."/>
            <person name="Meyerdierks A."/>
            <person name="Storesund J.E."/>
            <person name="Kallscheuer N."/>
            <person name="Luecker S."/>
            <person name="Lage O.M."/>
            <person name="Pohl T."/>
            <person name="Merkel B.J."/>
            <person name="Hornburger P."/>
            <person name="Mueller R.-W."/>
            <person name="Bruemmer F."/>
            <person name="Labrenz M."/>
            <person name="Spormann A.M."/>
            <person name="Op Den Camp H."/>
            <person name="Overmann J."/>
            <person name="Amann R."/>
            <person name="Jetten M.S.M."/>
            <person name="Mascher T."/>
            <person name="Medema M.H."/>
            <person name="Devos D.P."/>
            <person name="Kaster A.-K."/>
            <person name="Ovreas L."/>
            <person name="Rohde M."/>
            <person name="Galperin M.Y."/>
            <person name="Jogler C."/>
        </authorList>
    </citation>
    <scope>NUCLEOTIDE SEQUENCE [LARGE SCALE GENOMIC DNA]</scope>
    <source>
        <strain evidence="2 3">Pan14r</strain>
    </source>
</reference>
<accession>A0A5C5XQN1</accession>
<evidence type="ECO:0000313" key="3">
    <source>
        <dbReference type="Proteomes" id="UP000317238"/>
    </source>
</evidence>
<keyword evidence="1" id="KW-1133">Transmembrane helix</keyword>
<keyword evidence="1" id="KW-0472">Membrane</keyword>
<dbReference type="Proteomes" id="UP000317238">
    <property type="component" value="Unassembled WGS sequence"/>
</dbReference>
<feature type="transmembrane region" description="Helical" evidence="1">
    <location>
        <begin position="50"/>
        <end position="72"/>
    </location>
</feature>
<feature type="transmembrane region" description="Helical" evidence="1">
    <location>
        <begin position="78"/>
        <end position="99"/>
    </location>
</feature>
<evidence type="ECO:0000256" key="1">
    <source>
        <dbReference type="SAM" id="Phobius"/>
    </source>
</evidence>
<gene>
    <name evidence="2" type="ORF">Pan14r_54720</name>
</gene>
<name>A0A5C5XQN1_9PLAN</name>